<name>A0A846N4L0_9PROT</name>
<organism evidence="1 2">
    <name type="scientific">Rhizomicrobium palustre</name>
    <dbReference type="NCBI Taxonomy" id="189966"/>
    <lineage>
        <taxon>Bacteria</taxon>
        <taxon>Pseudomonadati</taxon>
        <taxon>Pseudomonadota</taxon>
        <taxon>Alphaproteobacteria</taxon>
        <taxon>Micropepsales</taxon>
        <taxon>Micropepsaceae</taxon>
        <taxon>Rhizomicrobium</taxon>
    </lineage>
</organism>
<accession>A0A846N4L0</accession>
<protein>
    <submittedName>
        <fullName evidence="1">Uncharacterized protein</fullName>
    </submittedName>
</protein>
<evidence type="ECO:0000313" key="2">
    <source>
        <dbReference type="Proteomes" id="UP000570514"/>
    </source>
</evidence>
<proteinExistence type="predicted"/>
<dbReference type="EMBL" id="JAASRM010000001">
    <property type="protein sequence ID" value="NIK90459.1"/>
    <property type="molecule type" value="Genomic_DNA"/>
</dbReference>
<sequence length="71" mass="7904">MLRNTLPNIAGPRSVSLREPFGAVGLEGAFRVVSKWGATDARHHLPVDLPQRCFEKSRQAERDAARTTSHH</sequence>
<keyword evidence="2" id="KW-1185">Reference proteome</keyword>
<reference evidence="1 2" key="1">
    <citation type="submission" date="2020-03" db="EMBL/GenBank/DDBJ databases">
        <title>Genomic Encyclopedia of Type Strains, Phase IV (KMG-IV): sequencing the most valuable type-strain genomes for metagenomic binning, comparative biology and taxonomic classification.</title>
        <authorList>
            <person name="Goeker M."/>
        </authorList>
    </citation>
    <scope>NUCLEOTIDE SEQUENCE [LARGE SCALE GENOMIC DNA]</scope>
    <source>
        <strain evidence="1 2">DSM 19867</strain>
    </source>
</reference>
<dbReference type="Proteomes" id="UP000570514">
    <property type="component" value="Unassembled WGS sequence"/>
</dbReference>
<comment type="caution">
    <text evidence="1">The sequence shown here is derived from an EMBL/GenBank/DDBJ whole genome shotgun (WGS) entry which is preliminary data.</text>
</comment>
<dbReference type="AlphaFoldDB" id="A0A846N4L0"/>
<evidence type="ECO:0000313" key="1">
    <source>
        <dbReference type="EMBL" id="NIK90459.1"/>
    </source>
</evidence>
<gene>
    <name evidence="1" type="ORF">FHS83_003777</name>
</gene>